<protein>
    <submittedName>
        <fullName evidence="2">DUF6254 family protein</fullName>
    </submittedName>
</protein>
<dbReference type="Proteomes" id="UP001300012">
    <property type="component" value="Unassembled WGS sequence"/>
</dbReference>
<evidence type="ECO:0000256" key="1">
    <source>
        <dbReference type="SAM" id="MobiDB-lite"/>
    </source>
</evidence>
<feature type="compositionally biased region" description="Basic and acidic residues" evidence="1">
    <location>
        <begin position="1"/>
        <end position="27"/>
    </location>
</feature>
<organism evidence="2 3">
    <name type="scientific">Paenibacillus radicis</name>
    <name type="common">ex Xue et al. 2023</name>
    <dbReference type="NCBI Taxonomy" id="2972489"/>
    <lineage>
        <taxon>Bacteria</taxon>
        <taxon>Bacillati</taxon>
        <taxon>Bacillota</taxon>
        <taxon>Bacilli</taxon>
        <taxon>Bacillales</taxon>
        <taxon>Paenibacillaceae</taxon>
        <taxon>Paenibacillus</taxon>
    </lineage>
</organism>
<accession>A0ABT1YCU7</accession>
<comment type="caution">
    <text evidence="2">The sequence shown here is derived from an EMBL/GenBank/DDBJ whole genome shotgun (WGS) entry which is preliminary data.</text>
</comment>
<keyword evidence="3" id="KW-1185">Reference proteome</keyword>
<evidence type="ECO:0000313" key="3">
    <source>
        <dbReference type="Proteomes" id="UP001300012"/>
    </source>
</evidence>
<dbReference type="RefSeq" id="WP_258212623.1">
    <property type="nucleotide sequence ID" value="NZ_JANQBD010000004.1"/>
</dbReference>
<proteinExistence type="predicted"/>
<dbReference type="EMBL" id="JANQBD010000004">
    <property type="protein sequence ID" value="MCR8631021.1"/>
    <property type="molecule type" value="Genomic_DNA"/>
</dbReference>
<sequence length="47" mass="5566">MSQSKNRAENEDKIRKQTQHPHEHITSLEEFAEEYEAEQPSQNKPQS</sequence>
<feature type="region of interest" description="Disordered" evidence="1">
    <location>
        <begin position="1"/>
        <end position="47"/>
    </location>
</feature>
<reference evidence="2 3" key="1">
    <citation type="submission" date="2022-08" db="EMBL/GenBank/DDBJ databases">
        <title>Paenibacillus endoradicis sp. nov., Paenibacillus radicibacter sp. nov and Paenibacillus pararadicis sp. nov., three cold-adapted plant growth-promoting bacteria isolated from root of Larix gmelinii in Great Khingan.</title>
        <authorList>
            <person name="Xue H."/>
        </authorList>
    </citation>
    <scope>NUCLEOTIDE SEQUENCE [LARGE SCALE GENOMIC DNA]</scope>
    <source>
        <strain evidence="2 3">N5-1-1-5</strain>
    </source>
</reference>
<dbReference type="Pfam" id="PF19767">
    <property type="entry name" value="DUF6254"/>
    <property type="match status" value="1"/>
</dbReference>
<name>A0ABT1YCU7_9BACL</name>
<gene>
    <name evidence="2" type="ORF">NV381_07380</name>
</gene>
<evidence type="ECO:0000313" key="2">
    <source>
        <dbReference type="EMBL" id="MCR8631021.1"/>
    </source>
</evidence>
<dbReference type="InterPro" id="IPR046221">
    <property type="entry name" value="DUF6254"/>
</dbReference>